<feature type="domain" description="Disease resistance R13L4/SHOC-2-like LRR" evidence="5">
    <location>
        <begin position="317"/>
        <end position="398"/>
    </location>
</feature>
<dbReference type="SMART" id="SM00364">
    <property type="entry name" value="LRR_BAC"/>
    <property type="match status" value="10"/>
</dbReference>
<keyword evidence="7" id="KW-1185">Reference proteome</keyword>
<gene>
    <name evidence="6" type="ORF">URODEC1_LOCUS71418</name>
</gene>
<accession>A0ABC9C260</accession>
<dbReference type="Gene3D" id="3.80.10.10">
    <property type="entry name" value="Ribonuclease Inhibitor"/>
    <property type="match status" value="3"/>
</dbReference>
<dbReference type="InterPro" id="IPR001611">
    <property type="entry name" value="Leu-rich_rpt"/>
</dbReference>
<sequence>MGTMVDAAAFGSVDGVVGEVMRLHRSLPPRPALEEVEAAEALSAAADREERARLDAVARLRRPPAVPDELFGVALEMHRALAAFHCREQKRDAARLLELDALHALFDDLIQRASQCVPSSSSSSSSSTRAAPRITASAAAASGASSSSTSSAAAAASGSNADRYSSAGTNGFSVAPRTAAGKGRVSMDDSYVKKAKAAVWDDGIVAASSHMPRGAVAANSVAARGDGGYGDSNDKLTLIKLASMIEVAAKKGSRVLNLQGKLMNQIEWLPDSIGKLTGLVTLDISENRILALPDAIGRLSSLAKLDLHSNRIAQLPESIGDLCNLIFLDLRGNQLASLPSSIGRLVKLEELDVSANHLTTLPDSIGSLVRLKKLIVETNNLDELPYTIGQCVSLVELRAGYNHLKALPEAVGKLESLEILSVRYNTIRGLPTTMASLTKLKEVDASFNELESIPENFCFVTSLVKLNVGNNFADLQYLPRSIGNLEMLEELDISNNQIRVLPDSFGNLQHLRVLRAEENPLQVPPRDVALKGAQAAVQYMAEYVAKRATKSQPTKTKKTWAQFCFFSRPNKRKHDRIDTAA</sequence>
<organism evidence="6 7">
    <name type="scientific">Urochloa decumbens</name>
    <dbReference type="NCBI Taxonomy" id="240449"/>
    <lineage>
        <taxon>Eukaryota</taxon>
        <taxon>Viridiplantae</taxon>
        <taxon>Streptophyta</taxon>
        <taxon>Embryophyta</taxon>
        <taxon>Tracheophyta</taxon>
        <taxon>Spermatophyta</taxon>
        <taxon>Magnoliopsida</taxon>
        <taxon>Liliopsida</taxon>
        <taxon>Poales</taxon>
        <taxon>Poaceae</taxon>
        <taxon>PACMAD clade</taxon>
        <taxon>Panicoideae</taxon>
        <taxon>Panicodae</taxon>
        <taxon>Paniceae</taxon>
        <taxon>Melinidinae</taxon>
        <taxon>Urochloa</taxon>
    </lineage>
</organism>
<dbReference type="SUPFAM" id="SSF52058">
    <property type="entry name" value="L domain-like"/>
    <property type="match status" value="1"/>
</dbReference>
<reference evidence="6 7" key="2">
    <citation type="submission" date="2024-10" db="EMBL/GenBank/DDBJ databases">
        <authorList>
            <person name="Ryan C."/>
        </authorList>
    </citation>
    <scope>NUCLEOTIDE SEQUENCE [LARGE SCALE GENOMIC DNA]</scope>
</reference>
<dbReference type="Pfam" id="PF23598">
    <property type="entry name" value="LRR_14"/>
    <property type="match status" value="1"/>
</dbReference>
<dbReference type="EMBL" id="OZ075138">
    <property type="protein sequence ID" value="CAL5013446.1"/>
    <property type="molecule type" value="Genomic_DNA"/>
</dbReference>
<evidence type="ECO:0000313" key="7">
    <source>
        <dbReference type="Proteomes" id="UP001497457"/>
    </source>
</evidence>
<keyword evidence="2" id="KW-0677">Repeat</keyword>
<evidence type="ECO:0000256" key="3">
    <source>
        <dbReference type="ARBA" id="ARBA00023786"/>
    </source>
</evidence>
<dbReference type="InterPro" id="IPR032675">
    <property type="entry name" value="LRR_dom_sf"/>
</dbReference>
<proteinExistence type="inferred from homology"/>
<keyword evidence="1" id="KW-0433">Leucine-rich repeat</keyword>
<evidence type="ECO:0000256" key="1">
    <source>
        <dbReference type="ARBA" id="ARBA00022614"/>
    </source>
</evidence>
<dbReference type="InterPro" id="IPR003591">
    <property type="entry name" value="Leu-rich_rpt_typical-subtyp"/>
</dbReference>
<dbReference type="InterPro" id="IPR055414">
    <property type="entry name" value="LRR_R13L4/SHOC2-like"/>
</dbReference>
<reference evidence="7" key="1">
    <citation type="submission" date="2024-06" db="EMBL/GenBank/DDBJ databases">
        <authorList>
            <person name="Ryan C."/>
        </authorList>
    </citation>
    <scope>NUCLEOTIDE SEQUENCE [LARGE SCALE GENOMIC DNA]</scope>
</reference>
<dbReference type="PROSITE" id="PS51450">
    <property type="entry name" value="LRR"/>
    <property type="match status" value="4"/>
</dbReference>
<dbReference type="GO" id="GO:0009416">
    <property type="term" value="P:response to light stimulus"/>
    <property type="evidence" value="ECO:0007669"/>
    <property type="project" value="UniProtKB-ARBA"/>
</dbReference>
<dbReference type="Proteomes" id="UP001497457">
    <property type="component" value="Chromosome 28b"/>
</dbReference>
<dbReference type="PANTHER" id="PTHR48051">
    <property type="match status" value="1"/>
</dbReference>
<dbReference type="InterPro" id="IPR050216">
    <property type="entry name" value="LRR_domain-containing"/>
</dbReference>
<comment type="function">
    <text evidence="4">Leucine-rich repeat protein that likely mediates protein interactions, possibly in the context of signal transduction.</text>
</comment>
<dbReference type="PANTHER" id="PTHR48051:SF54">
    <property type="entry name" value="LEUCINE-RICH REPEAT-CONTAINING PROTEIN"/>
    <property type="match status" value="1"/>
</dbReference>
<dbReference type="FunFam" id="3.80.10.10:FF:000405">
    <property type="entry name" value="Plant intracellular Ras-group-related LRR protein 4"/>
    <property type="match status" value="1"/>
</dbReference>
<evidence type="ECO:0000256" key="4">
    <source>
        <dbReference type="ARBA" id="ARBA00037519"/>
    </source>
</evidence>
<dbReference type="SMART" id="SM00369">
    <property type="entry name" value="LRR_TYP"/>
    <property type="match status" value="8"/>
</dbReference>
<evidence type="ECO:0000313" key="6">
    <source>
        <dbReference type="EMBL" id="CAL5013446.1"/>
    </source>
</evidence>
<evidence type="ECO:0000259" key="5">
    <source>
        <dbReference type="Pfam" id="PF23598"/>
    </source>
</evidence>
<name>A0ABC9C260_9POAL</name>
<comment type="similarity">
    <text evidence="3">Belongs to the SHOC2 family.</text>
</comment>
<protein>
    <recommendedName>
        <fullName evidence="5">Disease resistance R13L4/SHOC-2-like LRR domain-containing protein</fullName>
    </recommendedName>
</protein>
<dbReference type="AlphaFoldDB" id="A0ABC9C260"/>
<dbReference type="Pfam" id="PF00560">
    <property type="entry name" value="LRR_1"/>
    <property type="match status" value="1"/>
</dbReference>
<evidence type="ECO:0000256" key="2">
    <source>
        <dbReference type="ARBA" id="ARBA00022737"/>
    </source>
</evidence>